<dbReference type="GO" id="GO:0003723">
    <property type="term" value="F:RNA binding"/>
    <property type="evidence" value="ECO:0007669"/>
    <property type="project" value="UniProtKB-UniRule"/>
</dbReference>
<dbReference type="CDD" id="cd18787">
    <property type="entry name" value="SF2_C_DEAD"/>
    <property type="match status" value="1"/>
</dbReference>
<reference evidence="12" key="1">
    <citation type="journal article" date="2014" name="Genome Announc.">
        <title>Genome sequence and annotation of Acremonium chrysogenum, producer of the beta-lactam antibiotic cephalosporin C.</title>
        <authorList>
            <person name="Terfehr D."/>
            <person name="Dahlmann T.A."/>
            <person name="Specht T."/>
            <person name="Zadra I."/>
            <person name="Kuernsteiner H."/>
            <person name="Kueck U."/>
        </authorList>
    </citation>
    <scope>NUCLEOTIDE SEQUENCE [LARGE SCALE GENOMIC DNA]</scope>
    <source>
        <strain evidence="12">ATCC 11550 / CBS 779.69 / DSM 880 / IAM 14645 / JCM 23072 / IMI 49137</strain>
    </source>
</reference>
<evidence type="ECO:0000313" key="11">
    <source>
        <dbReference type="EMBL" id="KFH47838.1"/>
    </source>
</evidence>
<organism evidence="11 12">
    <name type="scientific">Hapsidospora chrysogenum (strain ATCC 11550 / CBS 779.69 / DSM 880 / IAM 14645 / JCM 23072 / IMI 49137)</name>
    <name type="common">Acremonium chrysogenum</name>
    <dbReference type="NCBI Taxonomy" id="857340"/>
    <lineage>
        <taxon>Eukaryota</taxon>
        <taxon>Fungi</taxon>
        <taxon>Dikarya</taxon>
        <taxon>Ascomycota</taxon>
        <taxon>Pezizomycotina</taxon>
        <taxon>Sordariomycetes</taxon>
        <taxon>Hypocreomycetidae</taxon>
        <taxon>Hypocreales</taxon>
        <taxon>Bionectriaceae</taxon>
        <taxon>Hapsidospora</taxon>
    </lineage>
</organism>
<feature type="region of interest" description="Disordered" evidence="8">
    <location>
        <begin position="576"/>
        <end position="644"/>
    </location>
</feature>
<keyword evidence="5 7" id="KW-0694">RNA-binding</keyword>
<evidence type="ECO:0000256" key="6">
    <source>
        <dbReference type="RuleBase" id="RU000492"/>
    </source>
</evidence>
<evidence type="ECO:0000259" key="9">
    <source>
        <dbReference type="PROSITE" id="PS51192"/>
    </source>
</evidence>
<evidence type="ECO:0000256" key="3">
    <source>
        <dbReference type="ARBA" id="ARBA00022806"/>
    </source>
</evidence>
<dbReference type="AlphaFoldDB" id="A0A086TEQ6"/>
<comment type="caution">
    <text evidence="11">The sequence shown here is derived from an EMBL/GenBank/DDBJ whole genome shotgun (WGS) entry which is preliminary data.</text>
</comment>
<evidence type="ECO:0000256" key="7">
    <source>
        <dbReference type="RuleBase" id="RU365068"/>
    </source>
</evidence>
<evidence type="ECO:0000313" key="12">
    <source>
        <dbReference type="Proteomes" id="UP000029964"/>
    </source>
</evidence>
<dbReference type="InterPro" id="IPR027417">
    <property type="entry name" value="P-loop_NTPase"/>
</dbReference>
<dbReference type="Proteomes" id="UP000029964">
    <property type="component" value="Unassembled WGS sequence"/>
</dbReference>
<dbReference type="PANTHER" id="PTHR24031">
    <property type="entry name" value="RNA HELICASE"/>
    <property type="match status" value="1"/>
</dbReference>
<dbReference type="InterPro" id="IPR001650">
    <property type="entry name" value="Helicase_C-like"/>
</dbReference>
<feature type="compositionally biased region" description="Gly residues" evidence="8">
    <location>
        <begin position="583"/>
        <end position="598"/>
    </location>
</feature>
<keyword evidence="1 6" id="KW-0547">Nucleotide-binding</keyword>
<evidence type="ECO:0000256" key="8">
    <source>
        <dbReference type="SAM" id="MobiDB-lite"/>
    </source>
</evidence>
<dbReference type="SMART" id="SM00490">
    <property type="entry name" value="HELICc"/>
    <property type="match status" value="1"/>
</dbReference>
<dbReference type="InterPro" id="IPR000629">
    <property type="entry name" value="RNA-helicase_DEAD-box_CS"/>
</dbReference>
<evidence type="ECO:0000256" key="1">
    <source>
        <dbReference type="ARBA" id="ARBA00022741"/>
    </source>
</evidence>
<comment type="similarity">
    <text evidence="6">Belongs to the DEAD box helicase family.</text>
</comment>
<dbReference type="InterPro" id="IPR014001">
    <property type="entry name" value="Helicase_ATP-bd"/>
</dbReference>
<feature type="domain" description="Helicase ATP-binding" evidence="9">
    <location>
        <begin position="112"/>
        <end position="303"/>
    </location>
</feature>
<evidence type="ECO:0000256" key="2">
    <source>
        <dbReference type="ARBA" id="ARBA00022801"/>
    </source>
</evidence>
<dbReference type="SMART" id="SM00487">
    <property type="entry name" value="DEXDc"/>
    <property type="match status" value="1"/>
</dbReference>
<gene>
    <name evidence="11" type="ORF">ACRE_014020</name>
</gene>
<keyword evidence="12" id="KW-1185">Reference proteome</keyword>
<dbReference type="Gene3D" id="3.40.50.300">
    <property type="entry name" value="P-loop containing nucleotide triphosphate hydrolases"/>
    <property type="match status" value="2"/>
</dbReference>
<sequence length="644" mass="70708">MYRQGLRRCARTASSVGAAIPLARQHRLDALSRHCATPSIRFLAPLNATSPLGRFYSTEAAATEEPAPPSVPNGPAELFSDLSALGVHRSLIDAITLDMKYERMTPVQAKTINPALKGTDIVAQAKTGTGKTLAFLLPLLQRMLDEDPSLALRNAARRATSDDIRGIVLSPTRELAEQIAAEARALTKNTGLVVQVAVGGTNKPAMLRQTQRQGCHLLVATPGRLNDLLRDTASGIEAPNLAALVLDEADRMLDVGFEKELNEILEYLPSVEEKVRQTILVSATIPDNVIRLARSMVRPQDFEFVQTIPENESLTHDKVPQKVVAVSSWANMFPSMFELMEREAQLAAEDPNAPPFKAIVYFNTTALVELAGEVGFVRRRERMSSLPSYCIHSKLSQMQRTRAAENFRKAKTGVLFSSDVTARGMDFPNVTHVIQMDAPRERESYIHRLGRTGRQSKDGEGWLLLPPANVRNAKNLLRGLPLRQDKSLESAEADISEGDLPHYFQQFKDSISTVQRGILSNAYAATLASHGKDETAEDLHHWVTKGWGWRQVPYITQRLARNLGLNPHSEFVVIRRDDEGSEGRFGGGGGGGGGGNRSRGGFSRDRPSSDPFERMASNARGRNEGSRGGFRRGGRNPSSWTPGL</sequence>
<name>A0A086TEQ6_HAPC1</name>
<dbReference type="STRING" id="857340.A0A086TEQ6"/>
<dbReference type="GO" id="GO:0005524">
    <property type="term" value="F:ATP binding"/>
    <property type="evidence" value="ECO:0007669"/>
    <property type="project" value="UniProtKB-UniRule"/>
</dbReference>
<comment type="catalytic activity">
    <reaction evidence="7">
        <text>ATP + H2O = ADP + phosphate + H(+)</text>
        <dbReference type="Rhea" id="RHEA:13065"/>
        <dbReference type="ChEBI" id="CHEBI:15377"/>
        <dbReference type="ChEBI" id="CHEBI:15378"/>
        <dbReference type="ChEBI" id="CHEBI:30616"/>
        <dbReference type="ChEBI" id="CHEBI:43474"/>
        <dbReference type="ChEBI" id="CHEBI:456216"/>
        <dbReference type="EC" id="3.6.4.13"/>
    </reaction>
</comment>
<dbReference type="HOGENOM" id="CLU_003041_26_6_1"/>
<comment type="function">
    <text evidence="7">RNA helicase.</text>
</comment>
<feature type="domain" description="Helicase C-terminal" evidence="10">
    <location>
        <begin position="345"/>
        <end position="501"/>
    </location>
</feature>
<evidence type="ECO:0000259" key="10">
    <source>
        <dbReference type="PROSITE" id="PS51194"/>
    </source>
</evidence>
<dbReference type="PROSITE" id="PS00039">
    <property type="entry name" value="DEAD_ATP_HELICASE"/>
    <property type="match status" value="1"/>
</dbReference>
<dbReference type="PROSITE" id="PS51194">
    <property type="entry name" value="HELICASE_CTER"/>
    <property type="match status" value="1"/>
</dbReference>
<dbReference type="EC" id="3.6.4.13" evidence="7"/>
<comment type="domain">
    <text evidence="7">The Q motif is unique to and characteristic of the DEAD box family of RNA helicases and controls ATP binding and hydrolysis.</text>
</comment>
<dbReference type="OrthoDB" id="193716at2759"/>
<dbReference type="Pfam" id="PF00270">
    <property type="entry name" value="DEAD"/>
    <property type="match status" value="1"/>
</dbReference>
<accession>A0A086TEQ6</accession>
<dbReference type="InterPro" id="IPR011545">
    <property type="entry name" value="DEAD/DEAH_box_helicase_dom"/>
</dbReference>
<dbReference type="PROSITE" id="PS51192">
    <property type="entry name" value="HELICASE_ATP_BIND_1"/>
    <property type="match status" value="1"/>
</dbReference>
<keyword evidence="4 6" id="KW-0067">ATP-binding</keyword>
<dbReference type="GO" id="GO:0003724">
    <property type="term" value="F:RNA helicase activity"/>
    <property type="evidence" value="ECO:0007669"/>
    <property type="project" value="UniProtKB-EC"/>
</dbReference>
<dbReference type="Pfam" id="PF00271">
    <property type="entry name" value="Helicase_C"/>
    <property type="match status" value="1"/>
</dbReference>
<proteinExistence type="inferred from homology"/>
<dbReference type="GO" id="GO:0016787">
    <property type="term" value="F:hydrolase activity"/>
    <property type="evidence" value="ECO:0007669"/>
    <property type="project" value="UniProtKB-KW"/>
</dbReference>
<evidence type="ECO:0000256" key="4">
    <source>
        <dbReference type="ARBA" id="ARBA00022840"/>
    </source>
</evidence>
<protein>
    <recommendedName>
        <fullName evidence="7">ATP-dependent RNA helicase</fullName>
        <ecNumber evidence="7">3.6.4.13</ecNumber>
    </recommendedName>
</protein>
<dbReference type="SUPFAM" id="SSF52540">
    <property type="entry name" value="P-loop containing nucleoside triphosphate hydrolases"/>
    <property type="match status" value="2"/>
</dbReference>
<keyword evidence="2 6" id="KW-0378">Hydrolase</keyword>
<keyword evidence="3 6" id="KW-0347">Helicase</keyword>
<evidence type="ECO:0000256" key="5">
    <source>
        <dbReference type="ARBA" id="ARBA00022884"/>
    </source>
</evidence>
<feature type="compositionally biased region" description="Basic and acidic residues" evidence="8">
    <location>
        <begin position="602"/>
        <end position="613"/>
    </location>
</feature>
<dbReference type="EMBL" id="JPKY01000007">
    <property type="protein sequence ID" value="KFH47838.1"/>
    <property type="molecule type" value="Genomic_DNA"/>
</dbReference>